<name>V4B176_LOTGI</name>
<feature type="region of interest" description="Disordered" evidence="1">
    <location>
        <begin position="1"/>
        <end position="97"/>
    </location>
</feature>
<evidence type="ECO:0000256" key="1">
    <source>
        <dbReference type="SAM" id="MobiDB-lite"/>
    </source>
</evidence>
<organism evidence="2 3">
    <name type="scientific">Lottia gigantea</name>
    <name type="common">Giant owl limpet</name>
    <dbReference type="NCBI Taxonomy" id="225164"/>
    <lineage>
        <taxon>Eukaryota</taxon>
        <taxon>Metazoa</taxon>
        <taxon>Spiralia</taxon>
        <taxon>Lophotrochozoa</taxon>
        <taxon>Mollusca</taxon>
        <taxon>Gastropoda</taxon>
        <taxon>Patellogastropoda</taxon>
        <taxon>Lottioidea</taxon>
        <taxon>Lottiidae</taxon>
        <taxon>Lottia</taxon>
    </lineage>
</organism>
<dbReference type="GeneID" id="20237652"/>
<proteinExistence type="predicted"/>
<dbReference type="EMBL" id="KB200869">
    <property type="protein sequence ID" value="ESP00017.1"/>
    <property type="molecule type" value="Genomic_DNA"/>
</dbReference>
<dbReference type="HOGENOM" id="CLU_2186916_0_0_1"/>
<evidence type="ECO:0000313" key="2">
    <source>
        <dbReference type="EMBL" id="ESP00017.1"/>
    </source>
</evidence>
<evidence type="ECO:0000313" key="3">
    <source>
        <dbReference type="Proteomes" id="UP000030746"/>
    </source>
</evidence>
<protein>
    <submittedName>
        <fullName evidence="2">Uncharacterized protein</fullName>
    </submittedName>
</protein>
<keyword evidence="3" id="KW-1185">Reference proteome</keyword>
<dbReference type="RefSeq" id="XP_009049208.1">
    <property type="nucleotide sequence ID" value="XM_009050960.1"/>
</dbReference>
<feature type="compositionally biased region" description="Basic and acidic residues" evidence="1">
    <location>
        <begin position="45"/>
        <end position="72"/>
    </location>
</feature>
<gene>
    <name evidence="2" type="ORF">LOTGIDRAFT_158240</name>
</gene>
<feature type="compositionally biased region" description="Polar residues" evidence="1">
    <location>
        <begin position="1"/>
        <end position="22"/>
    </location>
</feature>
<accession>V4B176</accession>
<feature type="compositionally biased region" description="Basic and acidic residues" evidence="1">
    <location>
        <begin position="23"/>
        <end position="38"/>
    </location>
</feature>
<dbReference type="CTD" id="20237652"/>
<reference evidence="2 3" key="1">
    <citation type="journal article" date="2013" name="Nature">
        <title>Insights into bilaterian evolution from three spiralian genomes.</title>
        <authorList>
            <person name="Simakov O."/>
            <person name="Marletaz F."/>
            <person name="Cho S.J."/>
            <person name="Edsinger-Gonzales E."/>
            <person name="Havlak P."/>
            <person name="Hellsten U."/>
            <person name="Kuo D.H."/>
            <person name="Larsson T."/>
            <person name="Lv J."/>
            <person name="Arendt D."/>
            <person name="Savage R."/>
            <person name="Osoegawa K."/>
            <person name="de Jong P."/>
            <person name="Grimwood J."/>
            <person name="Chapman J.A."/>
            <person name="Shapiro H."/>
            <person name="Aerts A."/>
            <person name="Otillar R.P."/>
            <person name="Terry A.Y."/>
            <person name="Boore J.L."/>
            <person name="Grigoriev I.V."/>
            <person name="Lindberg D.R."/>
            <person name="Seaver E.C."/>
            <person name="Weisblat D.A."/>
            <person name="Putnam N.H."/>
            <person name="Rokhsar D.S."/>
        </authorList>
    </citation>
    <scope>NUCLEOTIDE SEQUENCE [LARGE SCALE GENOMIC DNA]</scope>
</reference>
<dbReference type="KEGG" id="lgi:LOTGIDRAFT_158240"/>
<dbReference type="AlphaFoldDB" id="V4B176"/>
<sequence>MATAVSSSPGPSNQPDSSVTKTNPEKERFSETSKESVKPKVNGNETEKPKPKQSDKNPKEDKANVKKFDNKLYVEAPPPKTNPWKKGTPNTPPPPVAVKKDIYKMTEII</sequence>
<dbReference type="Proteomes" id="UP000030746">
    <property type="component" value="Unassembled WGS sequence"/>
</dbReference>